<sequence length="250" mass="27262">MTANEDWPRLGDYVRERRNELRMTQSGVQRVGGPSSAKVREIENKRTTTLSPSKRRDLERALKWTDGSVDAILRGDEPGLKRWRNDGVGLAGLIPTAPPVDDQRPARVPPEQIPHGPELLSASRQIHRAIQEFAQDEHSRALDSLMGARATLTVVIGDISQQRPRVGDTDDLEETPQAEGSTGEAQPPKKSGAGDPRFGKPTALPTEFQGDDPDLPSLDKLAAESGGQKGIETPPGEEGYSQDPDDHESE</sequence>
<evidence type="ECO:0000313" key="3">
    <source>
        <dbReference type="Proteomes" id="UP000258434"/>
    </source>
</evidence>
<accession>A0A345L159</accession>
<gene>
    <name evidence="2" type="primary">52</name>
    <name evidence="2" type="ORF">SEA_APRICOT_52</name>
</gene>
<name>A0A345L159_9CAUD</name>
<dbReference type="GeneID" id="54997773"/>
<keyword evidence="3" id="KW-1185">Reference proteome</keyword>
<protein>
    <submittedName>
        <fullName evidence="2">Helix-turn-helix DNA binding protein</fullName>
    </submittedName>
</protein>
<feature type="region of interest" description="Disordered" evidence="1">
    <location>
        <begin position="161"/>
        <end position="250"/>
    </location>
</feature>
<feature type="region of interest" description="Disordered" evidence="1">
    <location>
        <begin position="20"/>
        <end position="53"/>
    </location>
</feature>
<evidence type="ECO:0000313" key="2">
    <source>
        <dbReference type="EMBL" id="AXH49011.1"/>
    </source>
</evidence>
<reference evidence="3" key="1">
    <citation type="submission" date="2018-06" db="EMBL/GenBank/DDBJ databases">
        <authorList>
            <person name="Zhirakovskaya E."/>
        </authorList>
    </citation>
    <scope>NUCLEOTIDE SEQUENCE [LARGE SCALE GENOMIC DNA]</scope>
</reference>
<dbReference type="Proteomes" id="UP000258434">
    <property type="component" value="Segment"/>
</dbReference>
<evidence type="ECO:0000256" key="1">
    <source>
        <dbReference type="SAM" id="MobiDB-lite"/>
    </source>
</evidence>
<organism evidence="2 3">
    <name type="scientific">Gordonia phage Apricot</name>
    <dbReference type="NCBI Taxonomy" id="2250319"/>
    <lineage>
        <taxon>Viruses</taxon>
        <taxon>Duplodnaviria</taxon>
        <taxon>Heunggongvirae</taxon>
        <taxon>Uroviricota</taxon>
        <taxon>Caudoviricetes</taxon>
        <taxon>Apricotvirus</taxon>
        <taxon>Apricotvirus apricot</taxon>
    </lineage>
</organism>
<proteinExistence type="predicted"/>
<dbReference type="RefSeq" id="YP_009806900.1">
    <property type="nucleotide sequence ID" value="NC_048018.1"/>
</dbReference>
<dbReference type="KEGG" id="vg:54997773"/>
<dbReference type="EMBL" id="MH536812">
    <property type="protein sequence ID" value="AXH49011.1"/>
    <property type="molecule type" value="Genomic_DNA"/>
</dbReference>